<keyword evidence="3" id="KW-1185">Reference proteome</keyword>
<dbReference type="InterPro" id="IPR000801">
    <property type="entry name" value="Esterase-like"/>
</dbReference>
<dbReference type="Gene3D" id="3.40.50.1820">
    <property type="entry name" value="alpha/beta hydrolase"/>
    <property type="match status" value="1"/>
</dbReference>
<evidence type="ECO:0000313" key="3">
    <source>
        <dbReference type="Proteomes" id="UP000199572"/>
    </source>
</evidence>
<dbReference type="Proteomes" id="UP000199572">
    <property type="component" value="Unassembled WGS sequence"/>
</dbReference>
<dbReference type="Pfam" id="PF00756">
    <property type="entry name" value="Esterase"/>
    <property type="match status" value="1"/>
</dbReference>
<reference evidence="3" key="1">
    <citation type="submission" date="2016-10" db="EMBL/GenBank/DDBJ databases">
        <authorList>
            <person name="Varghese N."/>
            <person name="Submissions S."/>
        </authorList>
    </citation>
    <scope>NUCLEOTIDE SEQUENCE [LARGE SCALE GENOMIC DNA]</scope>
    <source>
        <strain evidence="3">DSM 18610</strain>
    </source>
</reference>
<feature type="chain" id="PRO_5011525983" evidence="1">
    <location>
        <begin position="25"/>
        <end position="281"/>
    </location>
</feature>
<evidence type="ECO:0000256" key="1">
    <source>
        <dbReference type="SAM" id="SignalP"/>
    </source>
</evidence>
<keyword evidence="1" id="KW-0732">Signal</keyword>
<dbReference type="EMBL" id="FOGG01000044">
    <property type="protein sequence ID" value="SES22270.1"/>
    <property type="molecule type" value="Genomic_DNA"/>
</dbReference>
<accession>A0A1H9VKJ3</accession>
<evidence type="ECO:0000313" key="2">
    <source>
        <dbReference type="EMBL" id="SES22270.1"/>
    </source>
</evidence>
<proteinExistence type="predicted"/>
<dbReference type="PANTHER" id="PTHR48098">
    <property type="entry name" value="ENTEROCHELIN ESTERASE-RELATED"/>
    <property type="match status" value="1"/>
</dbReference>
<dbReference type="InterPro" id="IPR050583">
    <property type="entry name" value="Mycobacterial_A85_antigen"/>
</dbReference>
<dbReference type="OrthoDB" id="9803578at2"/>
<feature type="signal peptide" evidence="1">
    <location>
        <begin position="1"/>
        <end position="24"/>
    </location>
</feature>
<protein>
    <submittedName>
        <fullName evidence="2">S-formylglutathione hydrolase FrmB</fullName>
    </submittedName>
</protein>
<keyword evidence="2" id="KW-0378">Hydrolase</keyword>
<dbReference type="InterPro" id="IPR029058">
    <property type="entry name" value="AB_hydrolase_fold"/>
</dbReference>
<dbReference type="AlphaFoldDB" id="A0A1H9VKJ3"/>
<dbReference type="SUPFAM" id="SSF53474">
    <property type="entry name" value="alpha/beta-Hydrolases"/>
    <property type="match status" value="1"/>
</dbReference>
<name>A0A1H9VKJ3_9SPHI</name>
<sequence length="281" mass="31958">MKNIPIFLVATLTGLVIFLSNSHAASVDTVLTHSNIMKKDIKAAIVRPDSYSKDKAMPTLYLLHGAGDKYSGWLTKVPDRQTVKRLSDQLGIIVVCPDGGVTSWYFDSLVDPTYQYETYVSKELVNYVDSHYATIKDRKGRAITGLSMGGHGALYLAFRHQDIFGACGSMSGGVDIRPFPENWDIAKRLGKYSEYPDRWEANTVINLTHLLTPNKLSIIIDCGYNDFFYTVNVNLHDKLLERNIPHDFIIRPGIHNWEYWGNAINYQMLFFSRFFNQSTQK</sequence>
<dbReference type="GO" id="GO:0016787">
    <property type="term" value="F:hydrolase activity"/>
    <property type="evidence" value="ECO:0007669"/>
    <property type="project" value="UniProtKB-KW"/>
</dbReference>
<dbReference type="STRING" id="390241.SAMN04488023_14434"/>
<dbReference type="RefSeq" id="WP_090888880.1">
    <property type="nucleotide sequence ID" value="NZ_FOGG01000044.1"/>
</dbReference>
<organism evidence="2 3">
    <name type="scientific">Pedobacter rhizosphaerae</name>
    <dbReference type="NCBI Taxonomy" id="390241"/>
    <lineage>
        <taxon>Bacteria</taxon>
        <taxon>Pseudomonadati</taxon>
        <taxon>Bacteroidota</taxon>
        <taxon>Sphingobacteriia</taxon>
        <taxon>Sphingobacteriales</taxon>
        <taxon>Sphingobacteriaceae</taxon>
        <taxon>Pedobacter</taxon>
    </lineage>
</organism>
<dbReference type="GO" id="GO:0016747">
    <property type="term" value="F:acyltransferase activity, transferring groups other than amino-acyl groups"/>
    <property type="evidence" value="ECO:0007669"/>
    <property type="project" value="TreeGrafter"/>
</dbReference>
<dbReference type="PANTHER" id="PTHR48098:SF1">
    <property type="entry name" value="DIACYLGLYCEROL ACYLTRANSFERASE_MYCOLYLTRANSFERASE AG85A"/>
    <property type="match status" value="1"/>
</dbReference>
<gene>
    <name evidence="2" type="ORF">SAMN04488023_14434</name>
</gene>